<dbReference type="OrthoDB" id="1303972at2759"/>
<dbReference type="Proteomes" id="UP000824120">
    <property type="component" value="Chromosome 10"/>
</dbReference>
<gene>
    <name evidence="1" type="ORF">H5410_053298</name>
</gene>
<dbReference type="EMBL" id="JACXVP010000010">
    <property type="protein sequence ID" value="KAG5582671.1"/>
    <property type="molecule type" value="Genomic_DNA"/>
</dbReference>
<comment type="caution">
    <text evidence="1">The sequence shown here is derived from an EMBL/GenBank/DDBJ whole genome shotgun (WGS) entry which is preliminary data.</text>
</comment>
<name>A0A9J5X4I6_SOLCO</name>
<keyword evidence="2" id="KW-1185">Reference proteome</keyword>
<reference evidence="1 2" key="1">
    <citation type="submission" date="2020-09" db="EMBL/GenBank/DDBJ databases">
        <title>De no assembly of potato wild relative species, Solanum commersonii.</title>
        <authorList>
            <person name="Cho K."/>
        </authorList>
    </citation>
    <scope>NUCLEOTIDE SEQUENCE [LARGE SCALE GENOMIC DNA]</scope>
    <source>
        <strain evidence="1">LZ3.2</strain>
        <tissue evidence="1">Leaf</tissue>
    </source>
</reference>
<dbReference type="AlphaFoldDB" id="A0A9J5X4I6"/>
<evidence type="ECO:0000313" key="2">
    <source>
        <dbReference type="Proteomes" id="UP000824120"/>
    </source>
</evidence>
<protein>
    <submittedName>
        <fullName evidence="1">Uncharacterized protein</fullName>
    </submittedName>
</protein>
<evidence type="ECO:0000313" key="1">
    <source>
        <dbReference type="EMBL" id="KAG5582671.1"/>
    </source>
</evidence>
<accession>A0A9J5X4I6</accession>
<proteinExistence type="predicted"/>
<organism evidence="1 2">
    <name type="scientific">Solanum commersonii</name>
    <name type="common">Commerson's wild potato</name>
    <name type="synonym">Commerson's nightshade</name>
    <dbReference type="NCBI Taxonomy" id="4109"/>
    <lineage>
        <taxon>Eukaryota</taxon>
        <taxon>Viridiplantae</taxon>
        <taxon>Streptophyta</taxon>
        <taxon>Embryophyta</taxon>
        <taxon>Tracheophyta</taxon>
        <taxon>Spermatophyta</taxon>
        <taxon>Magnoliopsida</taxon>
        <taxon>eudicotyledons</taxon>
        <taxon>Gunneridae</taxon>
        <taxon>Pentapetalae</taxon>
        <taxon>asterids</taxon>
        <taxon>lamiids</taxon>
        <taxon>Solanales</taxon>
        <taxon>Solanaceae</taxon>
        <taxon>Solanoideae</taxon>
        <taxon>Solaneae</taxon>
        <taxon>Solanum</taxon>
    </lineage>
</organism>
<sequence length="98" mass="10839">MEMLEDGGITTTFKDISIYLDEITLGIILGVPVKGIKSIEGCKPSEGFAVQATKRGEVKLARLPKKLIKGKCQLLFEFINKGGLVNKDVSERRKETKE</sequence>